<keyword evidence="2" id="KW-0732">Signal</keyword>
<evidence type="ECO:0000256" key="2">
    <source>
        <dbReference type="ARBA" id="ARBA00022729"/>
    </source>
</evidence>
<name>A0A2T0FCB5_9ASCO</name>
<evidence type="ECO:0000256" key="3">
    <source>
        <dbReference type="ARBA" id="ARBA00022750"/>
    </source>
</evidence>
<comment type="caution">
    <text evidence="8">The sequence shown here is derived from an EMBL/GenBank/DDBJ whole genome shotgun (WGS) entry which is preliminary data.</text>
</comment>
<keyword evidence="3 5" id="KW-0064">Aspartyl protease</keyword>
<protein>
    <submittedName>
        <fullName evidence="8">Pepsin A</fullName>
    </submittedName>
</protein>
<dbReference type="Gene3D" id="2.40.70.10">
    <property type="entry name" value="Acid Proteases"/>
    <property type="match status" value="2"/>
</dbReference>
<reference evidence="8 9" key="1">
    <citation type="submission" date="2017-04" db="EMBL/GenBank/DDBJ databases">
        <title>Genome sequencing of [Candida] sorbophila.</title>
        <authorList>
            <person name="Ahn J.O."/>
        </authorList>
    </citation>
    <scope>NUCLEOTIDE SEQUENCE [LARGE SCALE GENOMIC DNA]</scope>
    <source>
        <strain evidence="8 9">DS02</strain>
    </source>
</reference>
<dbReference type="PANTHER" id="PTHR47966:SF51">
    <property type="entry name" value="BETA-SITE APP-CLEAVING ENZYME, ISOFORM A-RELATED"/>
    <property type="match status" value="1"/>
</dbReference>
<evidence type="ECO:0000313" key="8">
    <source>
        <dbReference type="EMBL" id="PRT52636.1"/>
    </source>
</evidence>
<dbReference type="PROSITE" id="PS00141">
    <property type="entry name" value="ASP_PROTEASE"/>
    <property type="match status" value="2"/>
</dbReference>
<dbReference type="InterPro" id="IPR021109">
    <property type="entry name" value="Peptidase_aspartic_dom_sf"/>
</dbReference>
<feature type="domain" description="Peptidase A1" evidence="7">
    <location>
        <begin position="65"/>
        <end position="369"/>
    </location>
</feature>
<feature type="compositionally biased region" description="Low complexity" evidence="6">
    <location>
        <begin position="468"/>
        <end position="483"/>
    </location>
</feature>
<evidence type="ECO:0000313" key="9">
    <source>
        <dbReference type="Proteomes" id="UP000238350"/>
    </source>
</evidence>
<dbReference type="GO" id="GO:0004190">
    <property type="term" value="F:aspartic-type endopeptidase activity"/>
    <property type="evidence" value="ECO:0007669"/>
    <property type="project" value="UniProtKB-KW"/>
</dbReference>
<dbReference type="STRING" id="45607.A0A2T0FCB5"/>
<dbReference type="Pfam" id="PF00026">
    <property type="entry name" value="Asp"/>
    <property type="match status" value="1"/>
</dbReference>
<sequence>MLAAALFQAAIALAAVELPFTARRGSALSSDSVSPLVSRMLAKRGADDPAGPSVDVSLTPSYNFYYAKVKIGTPAQDLELLLDTGSPITWVYGPDTTYKDAPQFNPSDSKSFVAYNTSLLASYGSGQYMGYWGQDTVEVPAATYELSKQSSNLAQNFIFGVVESFAAAAGAPGLLGLGPHYEGAGPSNYTTLPEALYNQNITESPAFSVYLHGDEGKLILGGWDHNEIEWPVYGFHHIQARDNFYRVPFTELALNHGDPYDVVNTALLDTGSPMSLMPPGFIKKSATSTISPKDVSNLEGWVTFRLGQFEIDIAVKDLFVPGEYIWMNDGPANVTSLSLIGSPNYLLGDVFFRHVYTVFDTANKMIYLSRRRQNPLPANDTIVPFSESIDYIPGEINVTANAPTSGAPTTTHALVTSTAPLFANIYRGPTAEIKAEEPTSLAATLSSADPASSGLAVDTKSHSGNDNTTSATASSSAASSTTAKNGASVATVPGLLALLAFLI</sequence>
<gene>
    <name evidence="8" type="ORF">B9G98_00256</name>
</gene>
<dbReference type="EMBL" id="NDIQ01000001">
    <property type="protein sequence ID" value="PRT52636.1"/>
    <property type="molecule type" value="Genomic_DNA"/>
</dbReference>
<dbReference type="AlphaFoldDB" id="A0A2T0FCB5"/>
<proteinExistence type="inferred from homology"/>
<dbReference type="GO" id="GO:0006508">
    <property type="term" value="P:proteolysis"/>
    <property type="evidence" value="ECO:0007669"/>
    <property type="project" value="UniProtKB-KW"/>
</dbReference>
<dbReference type="Proteomes" id="UP000238350">
    <property type="component" value="Unassembled WGS sequence"/>
</dbReference>
<feature type="region of interest" description="Disordered" evidence="6">
    <location>
        <begin position="453"/>
        <end position="484"/>
    </location>
</feature>
<feature type="active site" evidence="4">
    <location>
        <position position="83"/>
    </location>
</feature>
<comment type="similarity">
    <text evidence="1 5">Belongs to the peptidase A1 family.</text>
</comment>
<organism evidence="8 9">
    <name type="scientific">Wickerhamiella sorbophila</name>
    <dbReference type="NCBI Taxonomy" id="45607"/>
    <lineage>
        <taxon>Eukaryota</taxon>
        <taxon>Fungi</taxon>
        <taxon>Dikarya</taxon>
        <taxon>Ascomycota</taxon>
        <taxon>Saccharomycotina</taxon>
        <taxon>Dipodascomycetes</taxon>
        <taxon>Dipodascales</taxon>
        <taxon>Trichomonascaceae</taxon>
        <taxon>Wickerhamiella</taxon>
    </lineage>
</organism>
<evidence type="ECO:0000259" key="7">
    <source>
        <dbReference type="PROSITE" id="PS51767"/>
    </source>
</evidence>
<dbReference type="PANTHER" id="PTHR47966">
    <property type="entry name" value="BETA-SITE APP-CLEAVING ENZYME, ISOFORM A-RELATED"/>
    <property type="match status" value="1"/>
</dbReference>
<dbReference type="InterPro" id="IPR034164">
    <property type="entry name" value="Pepsin-like_dom"/>
</dbReference>
<feature type="active site" evidence="4">
    <location>
        <position position="269"/>
    </location>
</feature>
<dbReference type="PROSITE" id="PS51767">
    <property type="entry name" value="PEPTIDASE_A1"/>
    <property type="match status" value="1"/>
</dbReference>
<dbReference type="OrthoDB" id="4095285at2759"/>
<keyword evidence="9" id="KW-1185">Reference proteome</keyword>
<keyword evidence="5" id="KW-0645">Protease</keyword>
<evidence type="ECO:0000256" key="6">
    <source>
        <dbReference type="SAM" id="MobiDB-lite"/>
    </source>
</evidence>
<dbReference type="PRINTS" id="PR00792">
    <property type="entry name" value="PEPSIN"/>
</dbReference>
<dbReference type="InterPro" id="IPR001969">
    <property type="entry name" value="Aspartic_peptidase_AS"/>
</dbReference>
<dbReference type="SUPFAM" id="SSF50630">
    <property type="entry name" value="Acid proteases"/>
    <property type="match status" value="1"/>
</dbReference>
<dbReference type="InterPro" id="IPR001461">
    <property type="entry name" value="Aspartic_peptidase_A1"/>
</dbReference>
<keyword evidence="5" id="KW-0378">Hydrolase</keyword>
<evidence type="ECO:0000256" key="4">
    <source>
        <dbReference type="PIRSR" id="PIRSR601461-1"/>
    </source>
</evidence>
<evidence type="ECO:0000256" key="5">
    <source>
        <dbReference type="RuleBase" id="RU000454"/>
    </source>
</evidence>
<dbReference type="CDD" id="cd05471">
    <property type="entry name" value="pepsin_like"/>
    <property type="match status" value="1"/>
</dbReference>
<evidence type="ECO:0000256" key="1">
    <source>
        <dbReference type="ARBA" id="ARBA00007447"/>
    </source>
</evidence>
<dbReference type="InterPro" id="IPR033121">
    <property type="entry name" value="PEPTIDASE_A1"/>
</dbReference>
<dbReference type="GeneID" id="36514005"/>
<dbReference type="RefSeq" id="XP_024662582.1">
    <property type="nucleotide sequence ID" value="XM_024806814.1"/>
</dbReference>
<accession>A0A2T0FCB5</accession>